<organism evidence="2 3">
    <name type="scientific">Pedobacter westerhofensis</name>
    <dbReference type="NCBI Taxonomy" id="425512"/>
    <lineage>
        <taxon>Bacteria</taxon>
        <taxon>Pseudomonadati</taxon>
        <taxon>Bacteroidota</taxon>
        <taxon>Sphingobacteriia</taxon>
        <taxon>Sphingobacteriales</taxon>
        <taxon>Sphingobacteriaceae</taxon>
        <taxon>Pedobacter</taxon>
    </lineage>
</organism>
<keyword evidence="1" id="KW-1133">Transmembrane helix</keyword>
<feature type="transmembrane region" description="Helical" evidence="1">
    <location>
        <begin position="63"/>
        <end position="80"/>
    </location>
</feature>
<feature type="transmembrane region" description="Helical" evidence="1">
    <location>
        <begin position="151"/>
        <end position="170"/>
    </location>
</feature>
<dbReference type="Proteomes" id="UP000320300">
    <property type="component" value="Unassembled WGS sequence"/>
</dbReference>
<feature type="transmembrane region" description="Helical" evidence="1">
    <location>
        <begin position="127"/>
        <end position="144"/>
    </location>
</feature>
<proteinExistence type="predicted"/>
<evidence type="ECO:0000313" key="2">
    <source>
        <dbReference type="EMBL" id="SMO44219.1"/>
    </source>
</evidence>
<feature type="transmembrane region" description="Helical" evidence="1">
    <location>
        <begin position="92"/>
        <end position="115"/>
    </location>
</feature>
<dbReference type="RefSeq" id="WP_142526832.1">
    <property type="nucleotide sequence ID" value="NZ_CBCSJO010000003.1"/>
</dbReference>
<feature type="transmembrane region" description="Helical" evidence="1">
    <location>
        <begin position="242"/>
        <end position="262"/>
    </location>
</feature>
<keyword evidence="1" id="KW-0812">Transmembrane</keyword>
<dbReference type="GO" id="GO:0016746">
    <property type="term" value="F:acyltransferase activity"/>
    <property type="evidence" value="ECO:0007669"/>
    <property type="project" value="UniProtKB-KW"/>
</dbReference>
<feature type="transmembrane region" description="Helical" evidence="1">
    <location>
        <begin position="209"/>
        <end position="230"/>
    </location>
</feature>
<accession>A0A521BAX0</accession>
<reference evidence="2 3" key="1">
    <citation type="submission" date="2017-05" db="EMBL/GenBank/DDBJ databases">
        <authorList>
            <person name="Varghese N."/>
            <person name="Submissions S."/>
        </authorList>
    </citation>
    <scope>NUCLEOTIDE SEQUENCE [LARGE SCALE GENOMIC DNA]</scope>
    <source>
        <strain evidence="2 3">DSM 19036</strain>
    </source>
</reference>
<keyword evidence="2" id="KW-0012">Acyltransferase</keyword>
<feature type="transmembrane region" description="Helical" evidence="1">
    <location>
        <begin position="268"/>
        <end position="292"/>
    </location>
</feature>
<keyword evidence="1" id="KW-0472">Membrane</keyword>
<gene>
    <name evidence="2" type="ORF">SAMN06265348_102140</name>
</gene>
<dbReference type="PANTHER" id="PTHR31061:SF24">
    <property type="entry name" value="LD22376P"/>
    <property type="match status" value="1"/>
</dbReference>
<feature type="transmembrane region" description="Helical" evidence="1">
    <location>
        <begin position="299"/>
        <end position="321"/>
    </location>
</feature>
<name>A0A521BAX0_9SPHI</name>
<feature type="transmembrane region" description="Helical" evidence="1">
    <location>
        <begin position="357"/>
        <end position="377"/>
    </location>
</feature>
<dbReference type="PANTHER" id="PTHR31061">
    <property type="entry name" value="LD22376P"/>
    <property type="match status" value="1"/>
</dbReference>
<dbReference type="OrthoDB" id="9788724at2"/>
<sequence>MGKTHQYTEGVPAIVKAPRLLSLDFFRGFTVASMILVNNPGSWAHIYAPLEHSVWNGCTPTDLVFPFFLFMVGVSIIYAMESRKAIPQLHAALLLSVLRRSLTIILLGMCLSLIWKFDLSHLRIPGVLFRIGVVFGISALIYLKTSARAQLYIAVVLLLGYYILMCFVPVPGFGPANLEPATNLGAWLDRLIFTENHLWKFSKTWDPEGLLGTLPAIGTSLIGILTATWLKKGNLKTVKDLGTIAGTGTVLVVLALIWNLFFPINKSLWTSSFVLLTGGLGIIILSLSYWIIDVKKHQLLIWPFVAFGRNAITAFVLSGMLPRLLSFIPFTSKGEKTNIWAYVNHEIFVPNLSANNASLISAVTVVLLIFILIWWMYKKNVIVKV</sequence>
<keyword evidence="2" id="KW-0808">Transferase</keyword>
<dbReference type="EMBL" id="FXTN01000002">
    <property type="protein sequence ID" value="SMO44219.1"/>
    <property type="molecule type" value="Genomic_DNA"/>
</dbReference>
<evidence type="ECO:0000313" key="3">
    <source>
        <dbReference type="Proteomes" id="UP000320300"/>
    </source>
</evidence>
<keyword evidence="3" id="KW-1185">Reference proteome</keyword>
<dbReference type="AlphaFoldDB" id="A0A521BAX0"/>
<protein>
    <submittedName>
        <fullName evidence="2">Predicted acyltransferase</fullName>
    </submittedName>
</protein>
<evidence type="ECO:0000256" key="1">
    <source>
        <dbReference type="SAM" id="Phobius"/>
    </source>
</evidence>